<accession>A0ABQ6E117</accession>
<feature type="chain" id="PRO_5046968884" description="TIGR04219 family outer membrane beta-barrel protein" evidence="1">
    <location>
        <begin position="21"/>
        <end position="219"/>
    </location>
</feature>
<feature type="signal peptide" evidence="1">
    <location>
        <begin position="1"/>
        <end position="20"/>
    </location>
</feature>
<evidence type="ECO:0000256" key="1">
    <source>
        <dbReference type="SAM" id="SignalP"/>
    </source>
</evidence>
<evidence type="ECO:0008006" key="4">
    <source>
        <dbReference type="Google" id="ProtNLM"/>
    </source>
</evidence>
<gene>
    <name evidence="2" type="ORF">GCM10007916_22010</name>
</gene>
<evidence type="ECO:0000313" key="2">
    <source>
        <dbReference type="EMBL" id="GLS91132.1"/>
    </source>
</evidence>
<sequence>MTIKKIAITALSLCSAPLLANVQQSTEDWPDLSDPRAVYSSVSIAAGNDGVNLSATYGGYLNGLYKHKFTVEAMNDLEYYNVDYMVINANTETGFALESTWSRDNWKIDDHNDTSVGIFTKIPLMGNQLNVYPKLDVGMIWGEDIKTTTYVKLDATTRYSIDHMFWVGVTPTYTYAMQGYELNEWEVTFDAGVQLSEAFSFVAHIDDDLDFSFDVVFTF</sequence>
<dbReference type="RefSeq" id="WP_284204257.1">
    <property type="nucleotide sequence ID" value="NZ_BSPQ01000010.1"/>
</dbReference>
<keyword evidence="3" id="KW-1185">Reference proteome</keyword>
<comment type="caution">
    <text evidence="2">The sequence shown here is derived from an EMBL/GenBank/DDBJ whole genome shotgun (WGS) entry which is preliminary data.</text>
</comment>
<proteinExistence type="predicted"/>
<organism evidence="2 3">
    <name type="scientific">Psychromonas marina</name>
    <dbReference type="NCBI Taxonomy" id="88364"/>
    <lineage>
        <taxon>Bacteria</taxon>
        <taxon>Pseudomonadati</taxon>
        <taxon>Pseudomonadota</taxon>
        <taxon>Gammaproteobacteria</taxon>
        <taxon>Alteromonadales</taxon>
        <taxon>Psychromonadaceae</taxon>
        <taxon>Psychromonas</taxon>
    </lineage>
</organism>
<protein>
    <recommendedName>
        <fullName evidence="4">TIGR04219 family outer membrane beta-barrel protein</fullName>
    </recommendedName>
</protein>
<name>A0ABQ6E117_9GAMM</name>
<dbReference type="Proteomes" id="UP001157353">
    <property type="component" value="Unassembled WGS sequence"/>
</dbReference>
<dbReference type="EMBL" id="BSPQ01000010">
    <property type="protein sequence ID" value="GLS91132.1"/>
    <property type="molecule type" value="Genomic_DNA"/>
</dbReference>
<evidence type="ECO:0000313" key="3">
    <source>
        <dbReference type="Proteomes" id="UP001157353"/>
    </source>
</evidence>
<reference evidence="3" key="1">
    <citation type="journal article" date="2019" name="Int. J. Syst. Evol. Microbiol.">
        <title>The Global Catalogue of Microorganisms (GCM) 10K type strain sequencing project: providing services to taxonomists for standard genome sequencing and annotation.</title>
        <authorList>
            <consortium name="The Broad Institute Genomics Platform"/>
            <consortium name="The Broad Institute Genome Sequencing Center for Infectious Disease"/>
            <person name="Wu L."/>
            <person name="Ma J."/>
        </authorList>
    </citation>
    <scope>NUCLEOTIDE SEQUENCE [LARGE SCALE GENOMIC DNA]</scope>
    <source>
        <strain evidence="3">NBRC 103166</strain>
    </source>
</reference>
<keyword evidence="1" id="KW-0732">Signal</keyword>